<proteinExistence type="predicted"/>
<evidence type="ECO:0000313" key="2">
    <source>
        <dbReference type="EMBL" id="MFC5750745.1"/>
    </source>
</evidence>
<name>A0ABW1A5D1_9ACTN</name>
<feature type="transmembrane region" description="Helical" evidence="1">
    <location>
        <begin position="20"/>
        <end position="39"/>
    </location>
</feature>
<comment type="caution">
    <text evidence="2">The sequence shown here is derived from an EMBL/GenBank/DDBJ whole genome shotgun (WGS) entry which is preliminary data.</text>
</comment>
<sequence length="69" mass="7623">MYAWIWRHLPGRWQTKTAVALGLVLAVCLVLWFAVFPWVEPKIQFDRGVVEHGAPASPGPAPATTTGRP</sequence>
<accession>A0ABW1A5D1</accession>
<keyword evidence="1" id="KW-1133">Transmembrane helix</keyword>
<protein>
    <submittedName>
        <fullName evidence="2">Uncharacterized protein</fullName>
    </submittedName>
</protein>
<dbReference type="EMBL" id="JBHSON010000058">
    <property type="protein sequence ID" value="MFC5750745.1"/>
    <property type="molecule type" value="Genomic_DNA"/>
</dbReference>
<evidence type="ECO:0000313" key="3">
    <source>
        <dbReference type="Proteomes" id="UP001596074"/>
    </source>
</evidence>
<keyword evidence="1" id="KW-0812">Transmembrane</keyword>
<evidence type="ECO:0000256" key="1">
    <source>
        <dbReference type="SAM" id="Phobius"/>
    </source>
</evidence>
<organism evidence="2 3">
    <name type="scientific">Actinomadura rugatobispora</name>
    <dbReference type="NCBI Taxonomy" id="1994"/>
    <lineage>
        <taxon>Bacteria</taxon>
        <taxon>Bacillati</taxon>
        <taxon>Actinomycetota</taxon>
        <taxon>Actinomycetes</taxon>
        <taxon>Streptosporangiales</taxon>
        <taxon>Thermomonosporaceae</taxon>
        <taxon>Actinomadura</taxon>
    </lineage>
</organism>
<keyword evidence="1" id="KW-0472">Membrane</keyword>
<dbReference type="RefSeq" id="WP_378286505.1">
    <property type="nucleotide sequence ID" value="NZ_JBHSON010000058.1"/>
</dbReference>
<gene>
    <name evidence="2" type="ORF">ACFPZN_34440</name>
</gene>
<dbReference type="Proteomes" id="UP001596074">
    <property type="component" value="Unassembled WGS sequence"/>
</dbReference>
<keyword evidence="3" id="KW-1185">Reference proteome</keyword>
<reference evidence="3" key="1">
    <citation type="journal article" date="2019" name="Int. J. Syst. Evol. Microbiol.">
        <title>The Global Catalogue of Microorganisms (GCM) 10K type strain sequencing project: providing services to taxonomists for standard genome sequencing and annotation.</title>
        <authorList>
            <consortium name="The Broad Institute Genomics Platform"/>
            <consortium name="The Broad Institute Genome Sequencing Center for Infectious Disease"/>
            <person name="Wu L."/>
            <person name="Ma J."/>
        </authorList>
    </citation>
    <scope>NUCLEOTIDE SEQUENCE [LARGE SCALE GENOMIC DNA]</scope>
    <source>
        <strain evidence="3">KCTC 42087</strain>
    </source>
</reference>